<keyword evidence="1" id="KW-0175">Coiled coil</keyword>
<evidence type="ECO:0008006" key="5">
    <source>
        <dbReference type="Google" id="ProtNLM"/>
    </source>
</evidence>
<evidence type="ECO:0000313" key="3">
    <source>
        <dbReference type="EMBL" id="SFN41030.1"/>
    </source>
</evidence>
<dbReference type="OrthoDB" id="8562971at2"/>
<organism evidence="3 4">
    <name type="scientific">Nitrosospira briensis</name>
    <dbReference type="NCBI Taxonomy" id="35799"/>
    <lineage>
        <taxon>Bacteria</taxon>
        <taxon>Pseudomonadati</taxon>
        <taxon>Pseudomonadota</taxon>
        <taxon>Betaproteobacteria</taxon>
        <taxon>Nitrosomonadales</taxon>
        <taxon>Nitrosomonadaceae</taxon>
        <taxon>Nitrosospira</taxon>
    </lineage>
</organism>
<evidence type="ECO:0000256" key="2">
    <source>
        <dbReference type="SAM" id="SignalP"/>
    </source>
</evidence>
<gene>
    <name evidence="3" type="ORF">SAMN05216386_0867</name>
</gene>
<proteinExistence type="predicted"/>
<accession>A0A1I4YTS8</accession>
<reference evidence="4" key="1">
    <citation type="submission" date="2016-10" db="EMBL/GenBank/DDBJ databases">
        <authorList>
            <person name="Varghese N."/>
        </authorList>
    </citation>
    <scope>NUCLEOTIDE SEQUENCE [LARGE SCALE GENOMIC DNA]</scope>
    <source>
        <strain evidence="4">Nsp8</strain>
    </source>
</reference>
<dbReference type="AlphaFoldDB" id="A0A1I4YTS8"/>
<feature type="signal peptide" evidence="2">
    <location>
        <begin position="1"/>
        <end position="27"/>
    </location>
</feature>
<name>A0A1I4YTS8_9PROT</name>
<evidence type="ECO:0000256" key="1">
    <source>
        <dbReference type="SAM" id="Coils"/>
    </source>
</evidence>
<protein>
    <recommendedName>
        <fullName evidence="5">Heavy-metal resistance</fullName>
    </recommendedName>
</protein>
<evidence type="ECO:0000313" key="4">
    <source>
        <dbReference type="Proteomes" id="UP000183107"/>
    </source>
</evidence>
<dbReference type="RefSeq" id="WP_074794975.1">
    <property type="nucleotide sequence ID" value="NZ_FOVJ01000001.1"/>
</dbReference>
<keyword evidence="2" id="KW-0732">Signal</keyword>
<keyword evidence="4" id="KW-1185">Reference proteome</keyword>
<sequence length="141" mass="15420">METKFLSMLKAISLASLLGILSPIATAAGPLDTPEIAAAVETASTQSDHEAVARHYEEAAAELQAKLAEKEELLEHYEDKPYLYGRRAQDLQSHTHALIRNYKKTVKETMQVAATHRQMAAKLNTNHAANDAQRPDAVSGL</sequence>
<feature type="chain" id="PRO_5010227890" description="Heavy-metal resistance" evidence="2">
    <location>
        <begin position="28"/>
        <end position="141"/>
    </location>
</feature>
<feature type="coiled-coil region" evidence="1">
    <location>
        <begin position="53"/>
        <end position="80"/>
    </location>
</feature>
<dbReference type="EMBL" id="FOVJ01000001">
    <property type="protein sequence ID" value="SFN41030.1"/>
    <property type="molecule type" value="Genomic_DNA"/>
</dbReference>
<dbReference type="Proteomes" id="UP000183107">
    <property type="component" value="Unassembled WGS sequence"/>
</dbReference>